<sequence length="396" mass="43165">MAEHFRYIVIGGGMMGAAAARHLSEHADGIALIGQGEPPDYHTHQGVFASHYDEARITRRFDADPLWASFAARSIERYGDIETRSGIRFYTEAGCLFAGPEPQSDADYLRRAADVAKATGLAVERLGAPKLASRFPQFAFPLHLFGYYEDTDAGHINPRALVRAQKAIAAEQGTRCIDAVVTAVREEGRQVQVDTADGVVYQAQRVLIATGAFSNFHNLLPRPLDFRAAPRTVVFFELDEARLERFGTMPSTIVFTEREEDHVYILPPLRYPDSKVYLKLGGDIESGSLGSLDDVRTWFRSSGDPAEARRLTETALQLMPELSGCRTTSAPCVATFTPTAHPYAGFLPSSKVAVLTGGNFVAAKSSDELGRLGALLMREGGLGEADFGSAMTPIFQ</sequence>
<keyword evidence="3" id="KW-0274">FAD</keyword>
<keyword evidence="4 6" id="KW-0560">Oxidoreductase</keyword>
<gene>
    <name evidence="6" type="ORF">ABID21_001252</name>
</gene>
<comment type="cofactor">
    <cofactor evidence="1">
        <name>FAD</name>
        <dbReference type="ChEBI" id="CHEBI:57692"/>
    </cofactor>
</comment>
<dbReference type="GO" id="GO:0008115">
    <property type="term" value="F:sarcosine oxidase activity"/>
    <property type="evidence" value="ECO:0007669"/>
    <property type="project" value="UniProtKB-EC"/>
</dbReference>
<comment type="caution">
    <text evidence="6">The sequence shown here is derived from an EMBL/GenBank/DDBJ whole genome shotgun (WGS) entry which is preliminary data.</text>
</comment>
<evidence type="ECO:0000256" key="4">
    <source>
        <dbReference type="ARBA" id="ARBA00023002"/>
    </source>
</evidence>
<evidence type="ECO:0000259" key="5">
    <source>
        <dbReference type="Pfam" id="PF01266"/>
    </source>
</evidence>
<evidence type="ECO:0000313" key="6">
    <source>
        <dbReference type="EMBL" id="MET3585150.1"/>
    </source>
</evidence>
<dbReference type="InterPro" id="IPR006076">
    <property type="entry name" value="FAD-dep_OxRdtase"/>
</dbReference>
<feature type="domain" description="FAD dependent oxidoreductase" evidence="5">
    <location>
        <begin position="7"/>
        <end position="371"/>
    </location>
</feature>
<accession>A0ABV2H3M2</accession>
<dbReference type="EC" id="1.5.3.1" evidence="6"/>
<dbReference type="Gene3D" id="3.30.9.10">
    <property type="entry name" value="D-Amino Acid Oxidase, subunit A, domain 2"/>
    <property type="match status" value="1"/>
</dbReference>
<evidence type="ECO:0000256" key="3">
    <source>
        <dbReference type="ARBA" id="ARBA00022827"/>
    </source>
</evidence>
<reference evidence="6 7" key="1">
    <citation type="submission" date="2024-06" db="EMBL/GenBank/DDBJ databases">
        <title>Genomic Encyclopedia of Type Strains, Phase IV (KMG-IV): sequencing the most valuable type-strain genomes for metagenomic binning, comparative biology and taxonomic classification.</title>
        <authorList>
            <person name="Goeker M."/>
        </authorList>
    </citation>
    <scope>NUCLEOTIDE SEQUENCE [LARGE SCALE GENOMIC DNA]</scope>
    <source>
        <strain evidence="6 7">DSM 105042</strain>
    </source>
</reference>
<dbReference type="RefSeq" id="WP_247243154.1">
    <property type="nucleotide sequence ID" value="NZ_JALJRA010000004.1"/>
</dbReference>
<dbReference type="InterPro" id="IPR045170">
    <property type="entry name" value="MTOX"/>
</dbReference>
<proteinExistence type="predicted"/>
<dbReference type="PANTHER" id="PTHR10961:SF10">
    <property type="entry name" value="FAD DEPENDENT OXIDOREDUCTASE DOMAIN-CONTAINING PROTEIN"/>
    <property type="match status" value="1"/>
</dbReference>
<protein>
    <submittedName>
        <fullName evidence="6">Sarcosine oxidase</fullName>
        <ecNumber evidence="6">1.5.3.1</ecNumber>
    </submittedName>
</protein>
<dbReference type="EMBL" id="JBEPLJ010000004">
    <property type="protein sequence ID" value="MET3585150.1"/>
    <property type="molecule type" value="Genomic_DNA"/>
</dbReference>
<dbReference type="SUPFAM" id="SSF51905">
    <property type="entry name" value="FAD/NAD(P)-binding domain"/>
    <property type="match status" value="1"/>
</dbReference>
<dbReference type="Pfam" id="PF01266">
    <property type="entry name" value="DAO"/>
    <property type="match status" value="1"/>
</dbReference>
<evidence type="ECO:0000313" key="7">
    <source>
        <dbReference type="Proteomes" id="UP001549031"/>
    </source>
</evidence>
<evidence type="ECO:0000256" key="2">
    <source>
        <dbReference type="ARBA" id="ARBA00022630"/>
    </source>
</evidence>
<dbReference type="Proteomes" id="UP001549031">
    <property type="component" value="Unassembled WGS sequence"/>
</dbReference>
<dbReference type="PANTHER" id="PTHR10961">
    <property type="entry name" value="PEROXISOMAL SARCOSINE OXIDASE"/>
    <property type="match status" value="1"/>
</dbReference>
<dbReference type="InterPro" id="IPR036188">
    <property type="entry name" value="FAD/NAD-bd_sf"/>
</dbReference>
<evidence type="ECO:0000256" key="1">
    <source>
        <dbReference type="ARBA" id="ARBA00001974"/>
    </source>
</evidence>
<keyword evidence="7" id="KW-1185">Reference proteome</keyword>
<dbReference type="Gene3D" id="3.50.50.60">
    <property type="entry name" value="FAD/NAD(P)-binding domain"/>
    <property type="match status" value="1"/>
</dbReference>
<dbReference type="SUPFAM" id="SSF54373">
    <property type="entry name" value="FAD-linked reductases, C-terminal domain"/>
    <property type="match status" value="1"/>
</dbReference>
<keyword evidence="2" id="KW-0285">Flavoprotein</keyword>
<organism evidence="6 7">
    <name type="scientific">Pseudorhizobium tarimense</name>
    <dbReference type="NCBI Taxonomy" id="1079109"/>
    <lineage>
        <taxon>Bacteria</taxon>
        <taxon>Pseudomonadati</taxon>
        <taxon>Pseudomonadota</taxon>
        <taxon>Alphaproteobacteria</taxon>
        <taxon>Hyphomicrobiales</taxon>
        <taxon>Rhizobiaceae</taxon>
        <taxon>Rhizobium/Agrobacterium group</taxon>
        <taxon>Pseudorhizobium</taxon>
    </lineage>
</organism>
<name>A0ABV2H3M2_9HYPH</name>